<evidence type="ECO:0000256" key="1">
    <source>
        <dbReference type="SAM" id="MobiDB-lite"/>
    </source>
</evidence>
<keyword evidence="2" id="KW-0472">Membrane</keyword>
<feature type="signal peptide" evidence="3">
    <location>
        <begin position="1"/>
        <end position="29"/>
    </location>
</feature>
<feature type="compositionally biased region" description="Pro residues" evidence="1">
    <location>
        <begin position="189"/>
        <end position="199"/>
    </location>
</feature>
<protein>
    <submittedName>
        <fullName evidence="4">Glycoprotein</fullName>
    </submittedName>
</protein>
<evidence type="ECO:0000313" key="4">
    <source>
        <dbReference type="EMBL" id="KAA0024973.1"/>
    </source>
</evidence>
<dbReference type="OrthoDB" id="3797035at2"/>
<dbReference type="InterPro" id="IPR046112">
    <property type="entry name" value="DUF6049"/>
</dbReference>
<keyword evidence="2" id="KW-1133">Transmembrane helix</keyword>
<comment type="caution">
    <text evidence="4">The sequence shown here is derived from an EMBL/GenBank/DDBJ whole genome shotgun (WGS) entry which is preliminary data.</text>
</comment>
<proteinExistence type="predicted"/>
<dbReference type="RefSeq" id="WP_149428748.1">
    <property type="nucleotide sequence ID" value="NZ_VLNY01000001.1"/>
</dbReference>
<name>A0A5A7SJZ3_9NOCA</name>
<organism evidence="4 5">
    <name type="scientific">Antrihabitans cavernicola</name>
    <dbReference type="NCBI Taxonomy" id="2495913"/>
    <lineage>
        <taxon>Bacteria</taxon>
        <taxon>Bacillati</taxon>
        <taxon>Actinomycetota</taxon>
        <taxon>Actinomycetes</taxon>
        <taxon>Mycobacteriales</taxon>
        <taxon>Nocardiaceae</taxon>
        <taxon>Antrihabitans</taxon>
    </lineage>
</organism>
<feature type="chain" id="PRO_5022732813" evidence="3">
    <location>
        <begin position="30"/>
        <end position="804"/>
    </location>
</feature>
<feature type="transmembrane region" description="Helical" evidence="2">
    <location>
        <begin position="762"/>
        <end position="782"/>
    </location>
</feature>
<feature type="region of interest" description="Disordered" evidence="1">
    <location>
        <begin position="183"/>
        <end position="218"/>
    </location>
</feature>
<keyword evidence="5" id="KW-1185">Reference proteome</keyword>
<dbReference type="Proteomes" id="UP000322244">
    <property type="component" value="Unassembled WGS sequence"/>
</dbReference>
<keyword evidence="3" id="KW-0732">Signal</keyword>
<dbReference type="Pfam" id="PF19516">
    <property type="entry name" value="DUF6049"/>
    <property type="match status" value="1"/>
</dbReference>
<dbReference type="AlphaFoldDB" id="A0A5A7SJZ3"/>
<gene>
    <name evidence="4" type="ORF">FOY51_03400</name>
</gene>
<dbReference type="EMBL" id="VLNY01000001">
    <property type="protein sequence ID" value="KAA0024973.1"/>
    <property type="molecule type" value="Genomic_DNA"/>
</dbReference>
<evidence type="ECO:0000256" key="3">
    <source>
        <dbReference type="SAM" id="SignalP"/>
    </source>
</evidence>
<evidence type="ECO:0000313" key="5">
    <source>
        <dbReference type="Proteomes" id="UP000322244"/>
    </source>
</evidence>
<reference evidence="4 5" key="1">
    <citation type="submission" date="2019-07" db="EMBL/GenBank/DDBJ databases">
        <title>Rhodococcus cavernicolus sp. nov., isolated from a cave.</title>
        <authorList>
            <person name="Lee S.D."/>
        </authorList>
    </citation>
    <scope>NUCLEOTIDE SEQUENCE [LARGE SCALE GENOMIC DNA]</scope>
    <source>
        <strain evidence="4 5">C1-24</strain>
    </source>
</reference>
<evidence type="ECO:0000256" key="2">
    <source>
        <dbReference type="SAM" id="Phobius"/>
    </source>
</evidence>
<sequence>MTGVRKRSAVAVLAALALALLPAGGVATALPNTTHDQPTTSNNDDKFLELAIDSVAPNAVTTTSDPFIVVAATVSNVGDRVVDDVSVRMQRAPAITQSTQLRTSLQRDQENYDVTGNFVTVADKLNAGQKKQFTLTLPLRSSTAASLEISKPGVYPLLLNVNGAPDFGSEARLDDARFLLPVLGVPTDPTAPPAPPPDPDSTDTEPQPAPGAAVSAPTNTPVATTLLWPLADRPRLAPGQPGSLDQKVKLVDDDLATSLGKGGRLDQLVSALEFALRPNVDRDGKLAQSVCMAVDPDLLITVSNMTRGYLVLADKSDPNGATRDGTGAAAASSWLDRVRTLADTHCTLAVPFAQTDLTGVHLAKNAELSRSATVTPADIVDNILATTSKRNIVWPASGALDDDTATQLRTLGSTVALLPGNGVDTDTEGLPATPDLVRLPDVVAPATTDKADPAMHAATYDVSTAVAMAAVGTDPQTPSFTPARARYDLTQDSRAARLQDALGALSWSALTPVPDRTRSLLIAPPQDWGVDGTEASGVLSQVATLLRSGLAVPRTVDDLVGKQPDPRAFQLVYPQQAVDDASPDTIRTRAAEQATRIDLLSNALVADPNSDLTPGRFTAPLREDLLRAMSMSGRTDDRRDASDAAGHTRVGATTSALDGMFKSVTVLAPGGVYTLASEQSPLLLVARNDLPIGIKVKLQIDAPAAMKITDIGEQQLPPRGSRQIQVPAEVNDSRNLTVDVALTTPDGHALGDATTVSVRSNAYGKVLAIITACAGALLLVLAGRRLWHRFRGQPDPADEGFERQ</sequence>
<keyword evidence="2" id="KW-0812">Transmembrane</keyword>
<accession>A0A5A7SJZ3</accession>